<feature type="region of interest" description="Disordered" evidence="1">
    <location>
        <begin position="122"/>
        <end position="152"/>
    </location>
</feature>
<evidence type="ECO:0000313" key="2">
    <source>
        <dbReference type="EMBL" id="KOX81335.1"/>
    </source>
</evidence>
<dbReference type="EMBL" id="KQ435687">
    <property type="protein sequence ID" value="KOX81335.1"/>
    <property type="molecule type" value="Genomic_DNA"/>
</dbReference>
<dbReference type="Proteomes" id="UP000053105">
    <property type="component" value="Unassembled WGS sequence"/>
</dbReference>
<accession>A0A0M9ABU0</accession>
<name>A0A0M9ABU0_9HYME</name>
<dbReference type="STRING" id="166423.A0A0M9ABU0"/>
<evidence type="ECO:0000313" key="3">
    <source>
        <dbReference type="Proteomes" id="UP000053105"/>
    </source>
</evidence>
<protein>
    <submittedName>
        <fullName evidence="2">Uncharacterized protein</fullName>
    </submittedName>
</protein>
<organism evidence="2 3">
    <name type="scientific">Melipona quadrifasciata</name>
    <dbReference type="NCBI Taxonomy" id="166423"/>
    <lineage>
        <taxon>Eukaryota</taxon>
        <taxon>Metazoa</taxon>
        <taxon>Ecdysozoa</taxon>
        <taxon>Arthropoda</taxon>
        <taxon>Hexapoda</taxon>
        <taxon>Insecta</taxon>
        <taxon>Pterygota</taxon>
        <taxon>Neoptera</taxon>
        <taxon>Endopterygota</taxon>
        <taxon>Hymenoptera</taxon>
        <taxon>Apocrita</taxon>
        <taxon>Aculeata</taxon>
        <taxon>Apoidea</taxon>
        <taxon>Anthophila</taxon>
        <taxon>Apidae</taxon>
        <taxon>Melipona</taxon>
    </lineage>
</organism>
<reference evidence="2 3" key="1">
    <citation type="submission" date="2015-07" db="EMBL/GenBank/DDBJ databases">
        <title>The genome of Melipona quadrifasciata.</title>
        <authorList>
            <person name="Pan H."/>
            <person name="Kapheim K."/>
        </authorList>
    </citation>
    <scope>NUCLEOTIDE SEQUENCE [LARGE SCALE GENOMIC DNA]</scope>
    <source>
        <strain evidence="2">0111107301</strain>
        <tissue evidence="2">Whole body</tissue>
    </source>
</reference>
<gene>
    <name evidence="2" type="ORF">WN51_10667</name>
</gene>
<dbReference type="AlphaFoldDB" id="A0A0M9ABU0"/>
<proteinExistence type="predicted"/>
<evidence type="ECO:0000256" key="1">
    <source>
        <dbReference type="SAM" id="MobiDB-lite"/>
    </source>
</evidence>
<dbReference type="OrthoDB" id="7987013at2759"/>
<sequence>MVTRDRVANLYAVLEFKNWNISVNVPLNINANRFNDCESLANDYRLSKQPLYMTSHCTCKREAYVNTNGELEFISRQCHRALHGSRRSLVAEEVRRVQSRHRRVLGELNLSVEAMLMPTVVDNNDEDEPQDQRGASTEELLSSVSPTDDLLSPVGCDMDSGFSGSSSASYRLIETQCNVFVLGVGRKLLVESGLGSLRRGIGKTSTPELAGGQRKTKAAMIWKKGWKGWKKFHSFGNNSNKTVTNRVLTTIKVSIPRKCKNYYNLRMLCQTHCYCREVQYTLPTSTVKTIGKKYIDVATSTLEYSERNNEIHSMCLHLVLTAAVTAFSQSACNTLRSISSIKKKPTIFGSSHCLADVQKRAVSQGTRPYGFRDLMVILKWSGPTLISEQNLEDIPPV</sequence>
<keyword evidence="3" id="KW-1185">Reference proteome</keyword>
<feature type="compositionally biased region" description="Polar residues" evidence="1">
    <location>
        <begin position="133"/>
        <end position="146"/>
    </location>
</feature>